<dbReference type="GO" id="GO:0021556">
    <property type="term" value="P:central nervous system formation"/>
    <property type="evidence" value="ECO:0007669"/>
    <property type="project" value="TreeGrafter"/>
</dbReference>
<dbReference type="EMBL" id="BGZK01000896">
    <property type="protein sequence ID" value="GBP64390.1"/>
    <property type="molecule type" value="Genomic_DNA"/>
</dbReference>
<sequence>MVTYLVYKKKKVLGLQELKKQEIENKGSMFCMLYRAINGDSGSSAVERREDPGPVPHPPPSHHRYEGPPTPCPARVEYATPVFARNYQGVWRYVVQIPYEGYFTQTIEVTRCMQSRCHYLDGGCLSSPRWVSLLVAELHYPHVLLSPDTAATPAPGSAQGPATPTLDDFQDYQQYLQKRAGSAPAGVAGGSDGSGGAAAGSGERPHCDGHDHLGCFQVSIRALGNIPKLRDPFMGGSSKYHAWRQDGEGERALRLRHDYKFYL</sequence>
<accession>A0A4C1XMN1</accession>
<keyword evidence="3" id="KW-1185">Reference proteome</keyword>
<dbReference type="Proteomes" id="UP000299102">
    <property type="component" value="Unassembled WGS sequence"/>
</dbReference>
<dbReference type="GO" id="GO:0008083">
    <property type="term" value="F:growth factor activity"/>
    <property type="evidence" value="ECO:0007669"/>
    <property type="project" value="TreeGrafter"/>
</dbReference>
<evidence type="ECO:0000313" key="2">
    <source>
        <dbReference type="EMBL" id="GBP64390.1"/>
    </source>
</evidence>
<dbReference type="GO" id="GO:0005121">
    <property type="term" value="F:Toll binding"/>
    <property type="evidence" value="ECO:0007669"/>
    <property type="project" value="TreeGrafter"/>
</dbReference>
<proteinExistence type="predicted"/>
<organism evidence="2 3">
    <name type="scientific">Eumeta variegata</name>
    <name type="common">Bagworm moth</name>
    <name type="synonym">Eumeta japonica</name>
    <dbReference type="NCBI Taxonomy" id="151549"/>
    <lineage>
        <taxon>Eukaryota</taxon>
        <taxon>Metazoa</taxon>
        <taxon>Ecdysozoa</taxon>
        <taxon>Arthropoda</taxon>
        <taxon>Hexapoda</taxon>
        <taxon>Insecta</taxon>
        <taxon>Pterygota</taxon>
        <taxon>Neoptera</taxon>
        <taxon>Endopterygota</taxon>
        <taxon>Lepidoptera</taxon>
        <taxon>Glossata</taxon>
        <taxon>Ditrysia</taxon>
        <taxon>Tineoidea</taxon>
        <taxon>Psychidae</taxon>
        <taxon>Oiketicinae</taxon>
        <taxon>Eumeta</taxon>
    </lineage>
</organism>
<dbReference type="Gene3D" id="2.10.90.10">
    <property type="entry name" value="Cystine-knot cytokines"/>
    <property type="match status" value="1"/>
</dbReference>
<dbReference type="OrthoDB" id="6342974at2759"/>
<gene>
    <name evidence="2" type="ORF">EVAR_43167_1</name>
</gene>
<evidence type="ECO:0000313" key="3">
    <source>
        <dbReference type="Proteomes" id="UP000299102"/>
    </source>
</evidence>
<dbReference type="InterPro" id="IPR052444">
    <property type="entry name" value="Spz/Toll_ligand-like"/>
</dbReference>
<dbReference type="GO" id="GO:0045087">
    <property type="term" value="P:innate immune response"/>
    <property type="evidence" value="ECO:0007669"/>
    <property type="project" value="TreeGrafter"/>
</dbReference>
<dbReference type="SUPFAM" id="SSF57501">
    <property type="entry name" value="Cystine-knot cytokines"/>
    <property type="match status" value="1"/>
</dbReference>
<dbReference type="GO" id="GO:0005576">
    <property type="term" value="C:extracellular region"/>
    <property type="evidence" value="ECO:0007669"/>
    <property type="project" value="TreeGrafter"/>
</dbReference>
<comment type="caution">
    <text evidence="2">The sequence shown here is derived from an EMBL/GenBank/DDBJ whole genome shotgun (WGS) entry which is preliminary data.</text>
</comment>
<feature type="region of interest" description="Disordered" evidence="1">
    <location>
        <begin position="42"/>
        <end position="69"/>
    </location>
</feature>
<protein>
    <recommendedName>
        <fullName evidence="4">Spaetzle domain-containing protein</fullName>
    </recommendedName>
</protein>
<name>A0A4C1XMN1_EUMVA</name>
<reference evidence="2 3" key="1">
    <citation type="journal article" date="2019" name="Commun. Biol.">
        <title>The bagworm genome reveals a unique fibroin gene that provides high tensile strength.</title>
        <authorList>
            <person name="Kono N."/>
            <person name="Nakamura H."/>
            <person name="Ohtoshi R."/>
            <person name="Tomita M."/>
            <person name="Numata K."/>
            <person name="Arakawa K."/>
        </authorList>
    </citation>
    <scope>NUCLEOTIDE SEQUENCE [LARGE SCALE GENOMIC DNA]</scope>
</reference>
<dbReference type="InterPro" id="IPR029034">
    <property type="entry name" value="Cystine-knot_cytokine"/>
</dbReference>
<dbReference type="STRING" id="151549.A0A4C1XMN1"/>
<feature type="compositionally biased region" description="Gly residues" evidence="1">
    <location>
        <begin position="187"/>
        <end position="199"/>
    </location>
</feature>
<dbReference type="AlphaFoldDB" id="A0A4C1XMN1"/>
<evidence type="ECO:0000256" key="1">
    <source>
        <dbReference type="SAM" id="MobiDB-lite"/>
    </source>
</evidence>
<feature type="region of interest" description="Disordered" evidence="1">
    <location>
        <begin position="182"/>
        <end position="204"/>
    </location>
</feature>
<dbReference type="PANTHER" id="PTHR23199">
    <property type="entry name" value="NEUROTROPHIN 1-RELATED"/>
    <property type="match status" value="1"/>
</dbReference>
<evidence type="ECO:0008006" key="4">
    <source>
        <dbReference type="Google" id="ProtNLM"/>
    </source>
</evidence>
<dbReference type="PANTHER" id="PTHR23199:SF7">
    <property type="entry name" value="RE45222P"/>
    <property type="match status" value="1"/>
</dbReference>